<evidence type="ECO:0008006" key="4">
    <source>
        <dbReference type="Google" id="ProtNLM"/>
    </source>
</evidence>
<keyword evidence="1" id="KW-0732">Signal</keyword>
<keyword evidence="3" id="KW-1185">Reference proteome</keyword>
<sequence length="277" mass="28885">MVAVKVIALSLLVLAGSSPAAMSAPLFGRGIVGLPILSFTFENLPEGAFIDNKIISGPFVIESSTGGGIADGELLIPESGSILAGLLGSASLDLSSPGSSSVRLGATVRTTITTPVVPQSPAFSQTVAIGPTTSVDLTEITDARASFGYRLGMSLFPDDENIVVFDQAARYECVRTADRFCITFYDFVQADAFFPVTPDRPTVFNTFLSYTATLESIAVEVPEPAPLALMITALALAGGVAGVLGGRPVHQGRCLPDNRARCHPKKPSASSSCTTWQ</sequence>
<gene>
    <name evidence="2" type="ORF">IGS68_30950</name>
</gene>
<feature type="chain" id="PRO_5047427311" description="PEP-CTERM protein-sorting domain-containing protein" evidence="1">
    <location>
        <begin position="24"/>
        <end position="277"/>
    </location>
</feature>
<dbReference type="RefSeq" id="WP_201082099.1">
    <property type="nucleotide sequence ID" value="NZ_CP067421.1"/>
</dbReference>
<organism evidence="2 3">
    <name type="scientific">Skermanella cutis</name>
    <dbReference type="NCBI Taxonomy" id="2775420"/>
    <lineage>
        <taxon>Bacteria</taxon>
        <taxon>Pseudomonadati</taxon>
        <taxon>Pseudomonadota</taxon>
        <taxon>Alphaproteobacteria</taxon>
        <taxon>Rhodospirillales</taxon>
        <taxon>Azospirillaceae</taxon>
        <taxon>Skermanella</taxon>
    </lineage>
</organism>
<accession>A0ABX7BEM8</accession>
<evidence type="ECO:0000313" key="2">
    <source>
        <dbReference type="EMBL" id="QQP92859.1"/>
    </source>
</evidence>
<geneLocation type="plasmid" evidence="2 3">
    <name>pTT6-1</name>
</geneLocation>
<dbReference type="Proteomes" id="UP000595197">
    <property type="component" value="Plasmid pTT6-1"/>
</dbReference>
<reference evidence="2" key="1">
    <citation type="submission" date="2021-02" db="EMBL/GenBank/DDBJ databases">
        <title>Skermanella TT6 skin isolate.</title>
        <authorList>
            <person name="Lee K."/>
            <person name="Ganzorig M."/>
        </authorList>
    </citation>
    <scope>NUCLEOTIDE SEQUENCE</scope>
    <source>
        <strain evidence="2">TT6</strain>
    </source>
</reference>
<evidence type="ECO:0000256" key="1">
    <source>
        <dbReference type="SAM" id="SignalP"/>
    </source>
</evidence>
<protein>
    <recommendedName>
        <fullName evidence="4">PEP-CTERM protein-sorting domain-containing protein</fullName>
    </recommendedName>
</protein>
<proteinExistence type="predicted"/>
<evidence type="ECO:0000313" key="3">
    <source>
        <dbReference type="Proteomes" id="UP000595197"/>
    </source>
</evidence>
<feature type="signal peptide" evidence="1">
    <location>
        <begin position="1"/>
        <end position="23"/>
    </location>
</feature>
<name>A0ABX7BEM8_9PROT</name>
<keyword evidence="2" id="KW-0614">Plasmid</keyword>
<dbReference type="EMBL" id="CP067421">
    <property type="protein sequence ID" value="QQP92859.1"/>
    <property type="molecule type" value="Genomic_DNA"/>
</dbReference>